<keyword evidence="2" id="KW-1185">Reference proteome</keyword>
<accession>A0A0C2UWY7</accession>
<dbReference type="EMBL" id="JXSL01000030">
    <property type="protein sequence ID" value="KIL97341.1"/>
    <property type="molecule type" value="Genomic_DNA"/>
</dbReference>
<dbReference type="OrthoDB" id="7375502at2"/>
<dbReference type="Proteomes" id="UP000031971">
    <property type="component" value="Unassembled WGS sequence"/>
</dbReference>
<proteinExistence type="predicted"/>
<evidence type="ECO:0000313" key="1">
    <source>
        <dbReference type="EMBL" id="KIL97341.1"/>
    </source>
</evidence>
<name>A0A0C2UWY7_PARME</name>
<reference evidence="1 2" key="1">
    <citation type="submission" date="2015-01" db="EMBL/GenBank/DDBJ databases">
        <title>Genome Sequence of Magnetospirillum magnetotacticum Strain MS-1.</title>
        <authorList>
            <person name="Marinov G.K."/>
            <person name="Smalley M.D."/>
            <person name="DeSalvo G."/>
        </authorList>
    </citation>
    <scope>NUCLEOTIDE SEQUENCE [LARGE SCALE GENOMIC DNA]</scope>
    <source>
        <strain evidence="1 2">MS-1</strain>
    </source>
</reference>
<dbReference type="STRING" id="272627.CCC_00402"/>
<sequence length="178" mass="17943">MMKKLFSLGAAVLAALLGGCGDGPSTVPGGYRSAATWSTFFSATASGPLLLEVHGNPFGVGAGELRAGVARAMSAAIPARPFTMTHDAQAAPNPKIRVVVALGAPASLDAAALCAGNVATALAQSDGGRVELLAAFCDGASLLSSVRGWVVKVDGPEDARFRQLLGQVMRELAGDPQP</sequence>
<organism evidence="1 2">
    <name type="scientific">Paramagnetospirillum magnetotacticum MS-1</name>
    <dbReference type="NCBI Taxonomy" id="272627"/>
    <lineage>
        <taxon>Bacteria</taxon>
        <taxon>Pseudomonadati</taxon>
        <taxon>Pseudomonadota</taxon>
        <taxon>Alphaproteobacteria</taxon>
        <taxon>Rhodospirillales</taxon>
        <taxon>Magnetospirillaceae</taxon>
        <taxon>Paramagnetospirillum</taxon>
    </lineage>
</organism>
<dbReference type="RefSeq" id="WP_009870992.1">
    <property type="nucleotide sequence ID" value="NZ_JXSL01000030.1"/>
</dbReference>
<dbReference type="PROSITE" id="PS51257">
    <property type="entry name" value="PROKAR_LIPOPROTEIN"/>
    <property type="match status" value="1"/>
</dbReference>
<gene>
    <name evidence="1" type="ORF">CCC_00402</name>
</gene>
<evidence type="ECO:0000313" key="2">
    <source>
        <dbReference type="Proteomes" id="UP000031971"/>
    </source>
</evidence>
<dbReference type="AlphaFoldDB" id="A0A0C2UWY7"/>
<comment type="caution">
    <text evidence="1">The sequence shown here is derived from an EMBL/GenBank/DDBJ whole genome shotgun (WGS) entry which is preliminary data.</text>
</comment>
<protein>
    <submittedName>
        <fullName evidence="1">Uncharacterized protein</fullName>
    </submittedName>
</protein>